<gene>
    <name evidence="2" type="ORF">AALO_G00097220</name>
</gene>
<feature type="compositionally biased region" description="Low complexity" evidence="1">
    <location>
        <begin position="96"/>
        <end position="121"/>
    </location>
</feature>
<proteinExistence type="predicted"/>
<dbReference type="AlphaFoldDB" id="A0AAV6GWT3"/>
<dbReference type="Proteomes" id="UP000823561">
    <property type="component" value="Chromosome 7"/>
</dbReference>
<reference evidence="2" key="1">
    <citation type="submission" date="2020-10" db="EMBL/GenBank/DDBJ databases">
        <title>Chromosome-scale genome assembly of the Allis shad, Alosa alosa.</title>
        <authorList>
            <person name="Margot Z."/>
            <person name="Christophe K."/>
            <person name="Cabau C."/>
            <person name="Louis A."/>
            <person name="Berthelot C."/>
            <person name="Parey E."/>
            <person name="Roest Crollius H."/>
            <person name="Montfort J."/>
            <person name="Robinson-Rechavi M."/>
            <person name="Bucao C."/>
            <person name="Bouchez O."/>
            <person name="Gislard M."/>
            <person name="Lluch J."/>
            <person name="Milhes M."/>
            <person name="Lampietro C."/>
            <person name="Lopez Roques C."/>
            <person name="Donnadieu C."/>
            <person name="Braasch I."/>
            <person name="Desvignes T."/>
            <person name="Postlethwait J."/>
            <person name="Bobe J."/>
            <person name="Guiguen Y."/>
        </authorList>
    </citation>
    <scope>NUCLEOTIDE SEQUENCE</scope>
    <source>
        <strain evidence="2">M-15738</strain>
        <tissue evidence="2">Blood</tissue>
    </source>
</reference>
<feature type="compositionally biased region" description="Low complexity" evidence="1">
    <location>
        <begin position="17"/>
        <end position="71"/>
    </location>
</feature>
<feature type="compositionally biased region" description="Polar residues" evidence="1">
    <location>
        <begin position="328"/>
        <end position="344"/>
    </location>
</feature>
<evidence type="ECO:0000256" key="1">
    <source>
        <dbReference type="SAM" id="MobiDB-lite"/>
    </source>
</evidence>
<evidence type="ECO:0000313" key="2">
    <source>
        <dbReference type="EMBL" id="KAG5278281.1"/>
    </source>
</evidence>
<feature type="compositionally biased region" description="Low complexity" evidence="1">
    <location>
        <begin position="348"/>
        <end position="365"/>
    </location>
</feature>
<organism evidence="2 3">
    <name type="scientific">Alosa alosa</name>
    <name type="common">allis shad</name>
    <dbReference type="NCBI Taxonomy" id="278164"/>
    <lineage>
        <taxon>Eukaryota</taxon>
        <taxon>Metazoa</taxon>
        <taxon>Chordata</taxon>
        <taxon>Craniata</taxon>
        <taxon>Vertebrata</taxon>
        <taxon>Euteleostomi</taxon>
        <taxon>Actinopterygii</taxon>
        <taxon>Neopterygii</taxon>
        <taxon>Teleostei</taxon>
        <taxon>Clupei</taxon>
        <taxon>Clupeiformes</taxon>
        <taxon>Clupeoidei</taxon>
        <taxon>Clupeidae</taxon>
        <taxon>Alosa</taxon>
    </lineage>
</organism>
<sequence length="402" mass="45058">LPQEVIQQLPQQPQVQQLPQQPQVQQLPQQPQVQQLPQQPQVQQLPQQPQVQQLPQQPQVQQLPQQSQVQQEIGVKKHQILQASQLHRPTPQHFFQQVSPMLPLSPQQQVSQSPSKVPQIPKELETPPPPTETPTTKPEPSNEGKQDQIKSSQPTKGKDPLPAPRPSLSPNSSCFAPPFPPPGTPFALNWYPPFKGMGPLRSTTPPIDLMGAQQQKFPERSLPQAHPSSPKLSEAHIEYKYQKPLLSPVTPAATIPELKATTPNTPKVQTSYWPDQNKYPSVSSLDPNQHPSPQIWHTFLTSKSSSFNKGVASNKPDFLHPKPPYQYPGQSQNHMPVFSAQSEHAPQDPHSQQMPQHQPQVQEVPQAEALIPQHILQHIPHSVNQEVSQTSNQMFEPHYSSV</sequence>
<evidence type="ECO:0000313" key="3">
    <source>
        <dbReference type="Proteomes" id="UP000823561"/>
    </source>
</evidence>
<accession>A0AAV6GWT3</accession>
<dbReference type="EMBL" id="JADWDJ010000007">
    <property type="protein sequence ID" value="KAG5278281.1"/>
    <property type="molecule type" value="Genomic_DNA"/>
</dbReference>
<protein>
    <submittedName>
        <fullName evidence="2">Uncharacterized protein</fullName>
    </submittedName>
</protein>
<feature type="region of interest" description="Disordered" evidence="1">
    <location>
        <begin position="307"/>
        <end position="365"/>
    </location>
</feature>
<name>A0AAV6GWT3_9TELE</name>
<feature type="non-terminal residue" evidence="2">
    <location>
        <position position="1"/>
    </location>
</feature>
<comment type="caution">
    <text evidence="2">The sequence shown here is derived from an EMBL/GenBank/DDBJ whole genome shotgun (WGS) entry which is preliminary data.</text>
</comment>
<feature type="region of interest" description="Disordered" evidence="1">
    <location>
        <begin position="17"/>
        <end position="182"/>
    </location>
</feature>
<keyword evidence="3" id="KW-1185">Reference proteome</keyword>